<evidence type="ECO:0000256" key="3">
    <source>
        <dbReference type="ARBA" id="ARBA00022729"/>
    </source>
</evidence>
<dbReference type="GO" id="GO:0009306">
    <property type="term" value="P:protein secretion"/>
    <property type="evidence" value="ECO:0007669"/>
    <property type="project" value="InterPro"/>
</dbReference>
<keyword evidence="11" id="KW-1185">Reference proteome</keyword>
<feature type="signal peptide" evidence="8">
    <location>
        <begin position="1"/>
        <end position="20"/>
    </location>
</feature>
<feature type="region of interest" description="Disordered" evidence="7">
    <location>
        <begin position="623"/>
        <end position="731"/>
    </location>
</feature>
<dbReference type="InterPro" id="IPR001775">
    <property type="entry name" value="GspD/PilQ"/>
</dbReference>
<keyword evidence="4" id="KW-0472">Membrane</keyword>
<dbReference type="Pfam" id="PF00263">
    <property type="entry name" value="Secretin"/>
    <property type="match status" value="1"/>
</dbReference>
<gene>
    <name evidence="10" type="ORF">IPV69_02340</name>
</gene>
<dbReference type="PANTHER" id="PTHR30332:SF24">
    <property type="entry name" value="SECRETIN GSPD-RELATED"/>
    <property type="match status" value="1"/>
</dbReference>
<keyword evidence="2" id="KW-0813">Transport</keyword>
<dbReference type="PRINTS" id="PR00811">
    <property type="entry name" value="BCTERIALGSPD"/>
</dbReference>
<dbReference type="PANTHER" id="PTHR30332">
    <property type="entry name" value="PROBABLE GENERAL SECRETION PATHWAY PROTEIN D"/>
    <property type="match status" value="1"/>
</dbReference>
<comment type="subcellular location">
    <subcellularLocation>
        <location evidence="1">Membrane</location>
    </subcellularLocation>
</comment>
<organism evidence="10 11">
    <name type="scientific">Humisphaera borealis</name>
    <dbReference type="NCBI Taxonomy" id="2807512"/>
    <lineage>
        <taxon>Bacteria</taxon>
        <taxon>Pseudomonadati</taxon>
        <taxon>Planctomycetota</taxon>
        <taxon>Phycisphaerae</taxon>
        <taxon>Tepidisphaerales</taxon>
        <taxon>Tepidisphaeraceae</taxon>
        <taxon>Humisphaera</taxon>
    </lineage>
</organism>
<protein>
    <submittedName>
        <fullName evidence="10">Secretin and TonB N-terminal domain-containing protein</fullName>
    </submittedName>
</protein>
<dbReference type="GO" id="GO:0015627">
    <property type="term" value="C:type II protein secretion system complex"/>
    <property type="evidence" value="ECO:0007669"/>
    <property type="project" value="TreeGrafter"/>
</dbReference>
<feature type="domain" description="Secretin/TonB short N-terminal" evidence="9">
    <location>
        <begin position="120"/>
        <end position="168"/>
    </location>
</feature>
<evidence type="ECO:0000259" key="9">
    <source>
        <dbReference type="SMART" id="SM00965"/>
    </source>
</evidence>
<dbReference type="Gene3D" id="3.30.1370.120">
    <property type="match status" value="1"/>
</dbReference>
<evidence type="ECO:0000313" key="10">
    <source>
        <dbReference type="EMBL" id="QOV90233.1"/>
    </source>
</evidence>
<evidence type="ECO:0000313" key="11">
    <source>
        <dbReference type="Proteomes" id="UP000593765"/>
    </source>
</evidence>
<comment type="similarity">
    <text evidence="6">Belongs to the bacterial secretin family.</text>
</comment>
<evidence type="ECO:0000256" key="2">
    <source>
        <dbReference type="ARBA" id="ARBA00022448"/>
    </source>
</evidence>
<evidence type="ECO:0000256" key="4">
    <source>
        <dbReference type="ARBA" id="ARBA00023136"/>
    </source>
</evidence>
<evidence type="ECO:0000256" key="1">
    <source>
        <dbReference type="ARBA" id="ARBA00004370"/>
    </source>
</evidence>
<dbReference type="SMART" id="SM00965">
    <property type="entry name" value="STN"/>
    <property type="match status" value="1"/>
</dbReference>
<accession>A0A7M2WXV1</accession>
<keyword evidence="3 8" id="KW-0732">Signal</keyword>
<keyword evidence="5" id="KW-0998">Cell outer membrane</keyword>
<dbReference type="InterPro" id="IPR050810">
    <property type="entry name" value="Bact_Secretion_Sys_Channel"/>
</dbReference>
<dbReference type="InterPro" id="IPR004846">
    <property type="entry name" value="T2SS/T3SS_dom"/>
</dbReference>
<name>A0A7M2WXV1_9BACT</name>
<reference evidence="10 11" key="1">
    <citation type="submission" date="2020-10" db="EMBL/GenBank/DDBJ databases">
        <title>Wide distribution of Phycisphaera-like planctomycetes from WD2101 soil group in peatlands and genome analysis of the first cultivated representative.</title>
        <authorList>
            <person name="Dedysh S.N."/>
            <person name="Beletsky A.V."/>
            <person name="Ivanova A."/>
            <person name="Kulichevskaya I.S."/>
            <person name="Suzina N.E."/>
            <person name="Philippov D.A."/>
            <person name="Rakitin A.L."/>
            <person name="Mardanov A.V."/>
            <person name="Ravin N.V."/>
        </authorList>
    </citation>
    <scope>NUCLEOTIDE SEQUENCE [LARGE SCALE GENOMIC DNA]</scope>
    <source>
        <strain evidence="10 11">M1803</strain>
    </source>
</reference>
<evidence type="ECO:0000256" key="7">
    <source>
        <dbReference type="SAM" id="MobiDB-lite"/>
    </source>
</evidence>
<feature type="compositionally biased region" description="Low complexity" evidence="7">
    <location>
        <begin position="73"/>
        <end position="83"/>
    </location>
</feature>
<dbReference type="AlphaFoldDB" id="A0A7M2WXV1"/>
<evidence type="ECO:0000256" key="8">
    <source>
        <dbReference type="SAM" id="SignalP"/>
    </source>
</evidence>
<dbReference type="Pfam" id="PF07660">
    <property type="entry name" value="STN"/>
    <property type="match status" value="1"/>
</dbReference>
<feature type="region of interest" description="Disordered" evidence="7">
    <location>
        <begin position="54"/>
        <end position="83"/>
    </location>
</feature>
<sequence>MRKWTKAAGLLFLAASAVYSEGVLRAAPGNEAKNPTKSKGPVEVKPLEDAAPASTDVFADPTGTPADKAAPSTQPTAAVAAPKPAGATSVAVKDIGTVEVHVNDASLVEVLKMLSIQSQKNIVASKDVRGTITANLYDVTVKEALDAILKSNGYDYREKGNFIFVYTQKELEEMEKAAAVKKTEMFRLYYTPAANAANMIKPVLSTEGAVSFTTPAKTGIEAGGSDVGGNDHATEDLLVVTDFPERLDQVRAVLKEVDRRPQQILVEAVILRATLQENNDLGIDFTVLGGVDFNTLGGIGSATPSGSGVDQLLSGQIMNNSGAGGITDAGAFGGRAGGSGLKLGFVKNNVGMFLSALEGVTDTVVMANPKVLVLNKQKGEVHVGSQQGYRTAVATETLTADDVKFLDTGTRLAFRPYVGDSGYVRMEIHPEDSSGSVNAQGLPNKFVTQVTSNVMVKDGHTIVIGGLFRESTDRTRSQVPGLGSLPGVGPAFRRQTDNTVREEVIILLTPHIVKDEKSYTKYSEDQLKESERLRVGMRKGLMPWGRERMAEAWFEKAQSELRKENPDRQKALWYLNSATNLNPKFSEAVDLKSKVSGIEASASDNSSIKHFVAKMVMDEKGKEFKYPSDTPPIEVPSGERSVKAKKSDSEPKEVSAPSSQPALAEAPATKPVEAPVAAGPASQPTIAERKPDVPTESEPEVANKPEPVVPATKPVEPATTVTELPIETEPK</sequence>
<dbReference type="Proteomes" id="UP000593765">
    <property type="component" value="Chromosome"/>
</dbReference>
<feature type="chain" id="PRO_5034509903" evidence="8">
    <location>
        <begin position="21"/>
        <end position="731"/>
    </location>
</feature>
<dbReference type="InterPro" id="IPR011662">
    <property type="entry name" value="Secretin/TonB_short_N"/>
</dbReference>
<evidence type="ECO:0000256" key="6">
    <source>
        <dbReference type="RuleBase" id="RU004003"/>
    </source>
</evidence>
<dbReference type="EMBL" id="CP063458">
    <property type="protein sequence ID" value="QOV90233.1"/>
    <property type="molecule type" value="Genomic_DNA"/>
</dbReference>
<dbReference type="GO" id="GO:0019867">
    <property type="term" value="C:outer membrane"/>
    <property type="evidence" value="ECO:0007669"/>
    <property type="project" value="InterPro"/>
</dbReference>
<dbReference type="Gene3D" id="3.30.1370.130">
    <property type="match status" value="1"/>
</dbReference>
<feature type="compositionally biased region" description="Basic and acidic residues" evidence="7">
    <location>
        <begin position="640"/>
        <end position="653"/>
    </location>
</feature>
<proteinExistence type="inferred from homology"/>
<dbReference type="KEGG" id="hbs:IPV69_02340"/>
<dbReference type="RefSeq" id="WP_206293309.1">
    <property type="nucleotide sequence ID" value="NZ_CP063458.1"/>
</dbReference>
<dbReference type="InterPro" id="IPR038591">
    <property type="entry name" value="NolW-like_sf"/>
</dbReference>
<evidence type="ECO:0000256" key="5">
    <source>
        <dbReference type="ARBA" id="ARBA00023237"/>
    </source>
</evidence>